<name>A0A8J7WB74_9EURY</name>
<dbReference type="EMBL" id="JWHL01000018">
    <property type="protein sequence ID" value="MBR1369737.1"/>
    <property type="molecule type" value="Genomic_DNA"/>
</dbReference>
<comment type="caution">
    <text evidence="1">The sequence shown here is derived from an EMBL/GenBank/DDBJ whole genome shotgun (WGS) entry which is preliminary data.</text>
</comment>
<dbReference type="CDD" id="cd19067">
    <property type="entry name" value="PfuEndoQ-like"/>
    <property type="match status" value="1"/>
</dbReference>
<keyword evidence="2" id="KW-1185">Reference proteome</keyword>
<dbReference type="PANTHER" id="PTHR40084:SF1">
    <property type="entry name" value="PHOSPHOTRANSFERASE"/>
    <property type="match status" value="1"/>
</dbReference>
<dbReference type="Gene3D" id="3.20.20.140">
    <property type="entry name" value="Metal-dependent hydrolases"/>
    <property type="match status" value="1"/>
</dbReference>
<evidence type="ECO:0000313" key="2">
    <source>
        <dbReference type="Proteomes" id="UP000730161"/>
    </source>
</evidence>
<accession>A0A8J7WB74</accession>
<dbReference type="InterPro" id="IPR016195">
    <property type="entry name" value="Pol/histidinol_Pase-like"/>
</dbReference>
<proteinExistence type="predicted"/>
<reference evidence="1" key="1">
    <citation type="submission" date="2014-12" db="EMBL/GenBank/DDBJ databases">
        <authorList>
            <person name="Huang H.-H."/>
            <person name="Chen S.-C."/>
            <person name="Lai M.-C."/>
        </authorList>
    </citation>
    <scope>NUCLEOTIDE SEQUENCE</scope>
    <source>
        <strain evidence="1">K1F9705b</strain>
    </source>
</reference>
<sequence length="371" mass="40846">MTRVAADLHIHSCFSMATSKDMIPDQILSGCRTKGINAIGSGDALHPEWRRMWEDTDNQEGIIILPTAEVEDQNRVHHLIFSEEFETFSTLEETFSSYCSHIRTSGRPHLRLAGSEIARHVNEAGGMIGPAHAFTPWRSIYAAFSSLADCYGDEEVGFLELGLSADSRYGAGISELAQIPFLTNSDAHSPHPAKLGRECTILSLESMTPAGLLRAIRSGSIEMNIGFFPEEGKYNRTACTRCYHQYSLEEAEKYGWRCPVDKGRIKKGVRDRALELTDGVPKNRPPYLHIIPLPEIISTVLGTSSPVTKKCRLLYNELIGLFDNELAILIAVSPDEIRSVHQGVGDAVAAFREGRVTLHPGGGGQYGSFSL</sequence>
<organism evidence="1 2">
    <name type="scientific">Methanocalculus chunghsingensis</name>
    <dbReference type="NCBI Taxonomy" id="156457"/>
    <lineage>
        <taxon>Archaea</taxon>
        <taxon>Methanobacteriati</taxon>
        <taxon>Methanobacteriota</taxon>
        <taxon>Stenosarchaea group</taxon>
        <taxon>Methanomicrobia</taxon>
        <taxon>Methanomicrobiales</taxon>
        <taxon>Methanocalculaceae</taxon>
        <taxon>Methanocalculus</taxon>
    </lineage>
</organism>
<dbReference type="AlphaFoldDB" id="A0A8J7WB74"/>
<evidence type="ECO:0000313" key="1">
    <source>
        <dbReference type="EMBL" id="MBR1369737.1"/>
    </source>
</evidence>
<protein>
    <submittedName>
        <fullName evidence="1">Histidinol phosphatase</fullName>
    </submittedName>
</protein>
<dbReference type="PANTHER" id="PTHR40084">
    <property type="entry name" value="PHOSPHOHYDROLASE, PHP FAMILY"/>
    <property type="match status" value="1"/>
</dbReference>
<gene>
    <name evidence="1" type="ORF">RJ53_09725</name>
</gene>
<dbReference type="Proteomes" id="UP000730161">
    <property type="component" value="Unassembled WGS sequence"/>
</dbReference>
<dbReference type="RefSeq" id="WP_211531482.1">
    <property type="nucleotide sequence ID" value="NZ_JWHL01000018.1"/>
</dbReference>
<dbReference type="SUPFAM" id="SSF89550">
    <property type="entry name" value="PHP domain-like"/>
    <property type="match status" value="1"/>
</dbReference>
<dbReference type="OrthoDB" id="114814at2157"/>